<keyword evidence="3" id="KW-1185">Reference proteome</keyword>
<proteinExistence type="predicted"/>
<sequence length="103" mass="11552">MSSMKPRPSTTPGKGFSTFALALALYSTALSFALRSSITMLKTRIMNLTSMYLVSWFCFKIFVPLFRINTKIGSRRWPCSVERKSNFAHLFASDSHALKSSSS</sequence>
<reference evidence="2 3" key="1">
    <citation type="journal article" date="2023" name="Life. Sci Alliance">
        <title>Evolutionary insights into 3D genome organization and epigenetic landscape of Vigna mungo.</title>
        <authorList>
            <person name="Junaid A."/>
            <person name="Singh B."/>
            <person name="Bhatia S."/>
        </authorList>
    </citation>
    <scope>NUCLEOTIDE SEQUENCE [LARGE SCALE GENOMIC DNA]</scope>
    <source>
        <strain evidence="2">Urdbean</strain>
    </source>
</reference>
<accession>A0AAQ3SBJ9</accession>
<evidence type="ECO:0000313" key="3">
    <source>
        <dbReference type="Proteomes" id="UP001374535"/>
    </source>
</evidence>
<evidence type="ECO:0000313" key="2">
    <source>
        <dbReference type="EMBL" id="WVZ22639.1"/>
    </source>
</evidence>
<feature type="transmembrane region" description="Helical" evidence="1">
    <location>
        <begin position="45"/>
        <end position="66"/>
    </location>
</feature>
<evidence type="ECO:0000256" key="1">
    <source>
        <dbReference type="SAM" id="Phobius"/>
    </source>
</evidence>
<keyword evidence="1" id="KW-1133">Transmembrane helix</keyword>
<gene>
    <name evidence="2" type="ORF">V8G54_001183</name>
</gene>
<keyword evidence="1" id="KW-0472">Membrane</keyword>
<organism evidence="2 3">
    <name type="scientific">Vigna mungo</name>
    <name type="common">Black gram</name>
    <name type="synonym">Phaseolus mungo</name>
    <dbReference type="NCBI Taxonomy" id="3915"/>
    <lineage>
        <taxon>Eukaryota</taxon>
        <taxon>Viridiplantae</taxon>
        <taxon>Streptophyta</taxon>
        <taxon>Embryophyta</taxon>
        <taxon>Tracheophyta</taxon>
        <taxon>Spermatophyta</taxon>
        <taxon>Magnoliopsida</taxon>
        <taxon>eudicotyledons</taxon>
        <taxon>Gunneridae</taxon>
        <taxon>Pentapetalae</taxon>
        <taxon>rosids</taxon>
        <taxon>fabids</taxon>
        <taxon>Fabales</taxon>
        <taxon>Fabaceae</taxon>
        <taxon>Papilionoideae</taxon>
        <taxon>50 kb inversion clade</taxon>
        <taxon>NPAAA clade</taxon>
        <taxon>indigoferoid/millettioid clade</taxon>
        <taxon>Phaseoleae</taxon>
        <taxon>Vigna</taxon>
    </lineage>
</organism>
<dbReference type="Proteomes" id="UP001374535">
    <property type="component" value="Chromosome 1"/>
</dbReference>
<protein>
    <submittedName>
        <fullName evidence="2">Uncharacterized protein</fullName>
    </submittedName>
</protein>
<keyword evidence="1" id="KW-0812">Transmembrane</keyword>
<dbReference type="EMBL" id="CP144700">
    <property type="protein sequence ID" value="WVZ22639.1"/>
    <property type="molecule type" value="Genomic_DNA"/>
</dbReference>
<name>A0AAQ3SBJ9_VIGMU</name>
<dbReference type="AlphaFoldDB" id="A0AAQ3SBJ9"/>